<dbReference type="GO" id="GO:0061844">
    <property type="term" value="P:antimicrobial humoral immune response mediated by antimicrobial peptide"/>
    <property type="evidence" value="ECO:0007669"/>
    <property type="project" value="TreeGrafter"/>
</dbReference>
<keyword evidence="7" id="KW-1185">Reference proteome</keyword>
<dbReference type="STRING" id="29139.ENSVURP00010015141"/>
<dbReference type="GO" id="GO:0001530">
    <property type="term" value="F:lipopolysaccharide binding"/>
    <property type="evidence" value="ECO:0007669"/>
    <property type="project" value="TreeGrafter"/>
</dbReference>
<keyword evidence="5" id="KW-0732">Signal</keyword>
<organism evidence="6 7">
    <name type="scientific">Vombatus ursinus</name>
    <name type="common">Common wombat</name>
    <dbReference type="NCBI Taxonomy" id="29139"/>
    <lineage>
        <taxon>Eukaryota</taxon>
        <taxon>Metazoa</taxon>
        <taxon>Chordata</taxon>
        <taxon>Craniata</taxon>
        <taxon>Vertebrata</taxon>
        <taxon>Euteleostomi</taxon>
        <taxon>Mammalia</taxon>
        <taxon>Metatheria</taxon>
        <taxon>Diprotodontia</taxon>
        <taxon>Vombatidae</taxon>
        <taxon>Vombatus</taxon>
    </lineage>
</organism>
<sequence>MEHFTKLLLLAGATAVLPPRVLPQPSLSYEKALSAVIHFYNQVPGRENAFRVLQVRSPPSIQPLQEQTQKLLSFTLKETVCPVTEELPLDQCDFKTDGLVKECQGSVSNEQDIAAIILTCDPVPPEPLRFKRIRCPPRICNVHNLLRSLHSTMWKGKLISLS</sequence>
<dbReference type="Gene3D" id="3.10.450.10">
    <property type="match status" value="1"/>
</dbReference>
<comment type="similarity">
    <text evidence="2">Belongs to the cathelicidin family.</text>
</comment>
<evidence type="ECO:0000256" key="4">
    <source>
        <dbReference type="ARBA" id="ARBA00023157"/>
    </source>
</evidence>
<dbReference type="InterPro" id="IPR001894">
    <property type="entry name" value="Cathelicidin-like"/>
</dbReference>
<evidence type="ECO:0000256" key="2">
    <source>
        <dbReference type="ARBA" id="ARBA00005320"/>
    </source>
</evidence>
<reference evidence="6" key="2">
    <citation type="submission" date="2025-08" db="UniProtKB">
        <authorList>
            <consortium name="Ensembl"/>
        </authorList>
    </citation>
    <scope>IDENTIFICATION</scope>
</reference>
<dbReference type="SUPFAM" id="SSF54403">
    <property type="entry name" value="Cystatin/monellin"/>
    <property type="match status" value="1"/>
</dbReference>
<dbReference type="OMA" id="NNFDITC"/>
<proteinExistence type="inferred from homology"/>
<gene>
    <name evidence="6" type="primary">LOC114028021</name>
</gene>
<protein>
    <submittedName>
        <fullName evidence="6">Uncharacterized protein</fullName>
    </submittedName>
</protein>
<dbReference type="OrthoDB" id="9930485at2759"/>
<name>A0A4X2KYM2_VOMUR</name>
<dbReference type="GeneID" id="114028021"/>
<feature type="chain" id="PRO_5021410433" evidence="5">
    <location>
        <begin position="24"/>
        <end position="162"/>
    </location>
</feature>
<dbReference type="GO" id="GO:0050829">
    <property type="term" value="P:defense response to Gram-negative bacterium"/>
    <property type="evidence" value="ECO:0007669"/>
    <property type="project" value="TreeGrafter"/>
</dbReference>
<evidence type="ECO:0000256" key="5">
    <source>
        <dbReference type="SAM" id="SignalP"/>
    </source>
</evidence>
<dbReference type="Proteomes" id="UP000314987">
    <property type="component" value="Unassembled WGS sequence"/>
</dbReference>
<dbReference type="GO" id="GO:0050830">
    <property type="term" value="P:defense response to Gram-positive bacterium"/>
    <property type="evidence" value="ECO:0007669"/>
    <property type="project" value="TreeGrafter"/>
</dbReference>
<dbReference type="Ensembl" id="ENSVURT00010017204.1">
    <property type="protein sequence ID" value="ENSVURP00010015141.1"/>
    <property type="gene ID" value="ENSVURG00010011583.1"/>
</dbReference>
<evidence type="ECO:0000313" key="7">
    <source>
        <dbReference type="Proteomes" id="UP000314987"/>
    </source>
</evidence>
<dbReference type="GeneTree" id="ENSGT00390000000410"/>
<dbReference type="FunFam" id="3.10.450.10:FF:000003">
    <property type="entry name" value="Cathelicidin antimicrobial peptide"/>
    <property type="match status" value="1"/>
</dbReference>
<dbReference type="GO" id="GO:0005615">
    <property type="term" value="C:extracellular space"/>
    <property type="evidence" value="ECO:0007669"/>
    <property type="project" value="TreeGrafter"/>
</dbReference>
<dbReference type="InterPro" id="IPR046350">
    <property type="entry name" value="Cystatin_sf"/>
</dbReference>
<reference evidence="6" key="3">
    <citation type="submission" date="2025-09" db="UniProtKB">
        <authorList>
            <consortium name="Ensembl"/>
        </authorList>
    </citation>
    <scope>IDENTIFICATION</scope>
</reference>
<evidence type="ECO:0000256" key="3">
    <source>
        <dbReference type="ARBA" id="ARBA00022525"/>
    </source>
</evidence>
<dbReference type="PANTHER" id="PTHR10206">
    <property type="entry name" value="CATHELICIDIN"/>
    <property type="match status" value="1"/>
</dbReference>
<dbReference type="Pfam" id="PF00666">
    <property type="entry name" value="Cathelicidins"/>
    <property type="match status" value="1"/>
</dbReference>
<reference evidence="7" key="1">
    <citation type="submission" date="2018-12" db="EMBL/GenBank/DDBJ databases">
        <authorList>
            <person name="Yazar S."/>
        </authorList>
    </citation>
    <scope>NUCLEOTIDE SEQUENCE [LARGE SCALE GENOMIC DNA]</scope>
</reference>
<dbReference type="AlphaFoldDB" id="A0A4X2KYM2"/>
<keyword evidence="4" id="KW-1015">Disulfide bond</keyword>
<keyword evidence="3" id="KW-0964">Secreted</keyword>
<feature type="signal peptide" evidence="5">
    <location>
        <begin position="1"/>
        <end position="23"/>
    </location>
</feature>
<dbReference type="GO" id="GO:0045087">
    <property type="term" value="P:innate immune response"/>
    <property type="evidence" value="ECO:0007669"/>
    <property type="project" value="TreeGrafter"/>
</dbReference>
<comment type="subcellular location">
    <subcellularLocation>
        <location evidence="1">Secreted</location>
    </subcellularLocation>
</comment>
<evidence type="ECO:0000256" key="1">
    <source>
        <dbReference type="ARBA" id="ARBA00004613"/>
    </source>
</evidence>
<dbReference type="PANTHER" id="PTHR10206:SF2">
    <property type="entry name" value="CATHELICIDIN ANTIMICROBIAL PEPTIDE"/>
    <property type="match status" value="1"/>
</dbReference>
<dbReference type="RefSeq" id="XP_027698003.1">
    <property type="nucleotide sequence ID" value="XM_027842202.1"/>
</dbReference>
<evidence type="ECO:0000313" key="6">
    <source>
        <dbReference type="Ensembl" id="ENSVURP00010015141.1"/>
    </source>
</evidence>
<accession>A0A4X2KYM2</accession>